<dbReference type="InterPro" id="IPR020476">
    <property type="entry name" value="Nudix_hydrolase"/>
</dbReference>
<evidence type="ECO:0000256" key="3">
    <source>
        <dbReference type="ARBA" id="ARBA00022723"/>
    </source>
</evidence>
<dbReference type="Pfam" id="PF00293">
    <property type="entry name" value="NUDIX"/>
    <property type="match status" value="1"/>
</dbReference>
<dbReference type="Proteomes" id="UP000317940">
    <property type="component" value="Unassembled WGS sequence"/>
</dbReference>
<feature type="region of interest" description="Disordered" evidence="7">
    <location>
        <begin position="1"/>
        <end position="23"/>
    </location>
</feature>
<dbReference type="PRINTS" id="PR00502">
    <property type="entry name" value="NUDIXFAMILY"/>
</dbReference>
<evidence type="ECO:0000259" key="8">
    <source>
        <dbReference type="PROSITE" id="PS51462"/>
    </source>
</evidence>
<dbReference type="PROSITE" id="PS00893">
    <property type="entry name" value="NUDIX_BOX"/>
    <property type="match status" value="1"/>
</dbReference>
<accession>A0A561T702</accession>
<evidence type="ECO:0000256" key="5">
    <source>
        <dbReference type="ARBA" id="ARBA00022842"/>
    </source>
</evidence>
<dbReference type="SUPFAM" id="SSF55811">
    <property type="entry name" value="Nudix"/>
    <property type="match status" value="1"/>
</dbReference>
<dbReference type="GO" id="GO:0016818">
    <property type="term" value="F:hydrolase activity, acting on acid anhydrides, in phosphorus-containing anhydrides"/>
    <property type="evidence" value="ECO:0007669"/>
    <property type="project" value="TreeGrafter"/>
</dbReference>
<evidence type="ECO:0000313" key="9">
    <source>
        <dbReference type="EMBL" id="TWF82893.1"/>
    </source>
</evidence>
<evidence type="ECO:0000256" key="4">
    <source>
        <dbReference type="ARBA" id="ARBA00022801"/>
    </source>
</evidence>
<dbReference type="InterPro" id="IPR020084">
    <property type="entry name" value="NUDIX_hydrolase_CS"/>
</dbReference>
<feature type="domain" description="Nudix hydrolase" evidence="8">
    <location>
        <begin position="34"/>
        <end position="164"/>
    </location>
</feature>
<dbReference type="PANTHER" id="PTHR43758:SF8">
    <property type="entry name" value="8-OXO-DGTP DIPHOSPHATASE YTKD-RELATED"/>
    <property type="match status" value="1"/>
</dbReference>
<comment type="similarity">
    <text evidence="2 6">Belongs to the Nudix hydrolase family.</text>
</comment>
<dbReference type="Gene3D" id="3.90.79.10">
    <property type="entry name" value="Nucleoside Triphosphate Pyrophosphohydrolase"/>
    <property type="match status" value="1"/>
</dbReference>
<evidence type="ECO:0000313" key="10">
    <source>
        <dbReference type="Proteomes" id="UP000317940"/>
    </source>
</evidence>
<keyword evidence="5" id="KW-0460">Magnesium</keyword>
<evidence type="ECO:0000256" key="7">
    <source>
        <dbReference type="SAM" id="MobiDB-lite"/>
    </source>
</evidence>
<dbReference type="GO" id="GO:0005737">
    <property type="term" value="C:cytoplasm"/>
    <property type="evidence" value="ECO:0007669"/>
    <property type="project" value="TreeGrafter"/>
</dbReference>
<proteinExistence type="inferred from homology"/>
<reference evidence="9 10" key="1">
    <citation type="submission" date="2019-06" db="EMBL/GenBank/DDBJ databases">
        <title>Sequencing the genomes of 1000 actinobacteria strains.</title>
        <authorList>
            <person name="Klenk H.-P."/>
        </authorList>
    </citation>
    <scope>NUCLEOTIDE SEQUENCE [LARGE SCALE GENOMIC DNA]</scope>
    <source>
        <strain evidence="9 10">DSM 44826</strain>
    </source>
</reference>
<gene>
    <name evidence="9" type="ORF">FHX73_14375</name>
</gene>
<evidence type="ECO:0000256" key="2">
    <source>
        <dbReference type="ARBA" id="ARBA00005582"/>
    </source>
</evidence>
<dbReference type="AlphaFoldDB" id="A0A561T702"/>
<name>A0A561T702_9ACTN</name>
<evidence type="ECO:0000256" key="6">
    <source>
        <dbReference type="RuleBase" id="RU003476"/>
    </source>
</evidence>
<dbReference type="PROSITE" id="PS51462">
    <property type="entry name" value="NUDIX"/>
    <property type="match status" value="1"/>
</dbReference>
<sequence length="165" mass="17772">MTHLDPHPAAPFPSSALPSAPPPFLDPADAELARSATAAGAMALVLSPDGIVLHLRDDKSWIPHPGCWSLFGGAVEEGELPAEAVLRELREELGLVEVECRPLWRVVDAHGDGRLLTVFEARTPVRPEGMVLTEGQALAAFTHEAALELELAPFCRRVLERYASA</sequence>
<dbReference type="InterPro" id="IPR015797">
    <property type="entry name" value="NUDIX_hydrolase-like_dom_sf"/>
</dbReference>
<dbReference type="InterPro" id="IPR000086">
    <property type="entry name" value="NUDIX_hydrolase_dom"/>
</dbReference>
<organism evidence="9 10">
    <name type="scientific">Kitasatospora viridis</name>
    <dbReference type="NCBI Taxonomy" id="281105"/>
    <lineage>
        <taxon>Bacteria</taxon>
        <taxon>Bacillati</taxon>
        <taxon>Actinomycetota</taxon>
        <taxon>Actinomycetes</taxon>
        <taxon>Kitasatosporales</taxon>
        <taxon>Streptomycetaceae</taxon>
        <taxon>Kitasatospora</taxon>
    </lineage>
</organism>
<keyword evidence="10" id="KW-1185">Reference proteome</keyword>
<comment type="cofactor">
    <cofactor evidence="1">
        <name>Mg(2+)</name>
        <dbReference type="ChEBI" id="CHEBI:18420"/>
    </cofactor>
</comment>
<protein>
    <submittedName>
        <fullName evidence="9">8-oxo-dGTP diphosphatase</fullName>
    </submittedName>
</protein>
<comment type="caution">
    <text evidence="9">The sequence shown here is derived from an EMBL/GenBank/DDBJ whole genome shotgun (WGS) entry which is preliminary data.</text>
</comment>
<evidence type="ECO:0000256" key="1">
    <source>
        <dbReference type="ARBA" id="ARBA00001946"/>
    </source>
</evidence>
<dbReference type="RefSeq" id="WP_170305229.1">
    <property type="nucleotide sequence ID" value="NZ_BAAAMZ010000009.1"/>
</dbReference>
<keyword evidence="3" id="KW-0479">Metal-binding</keyword>
<dbReference type="PANTHER" id="PTHR43758">
    <property type="entry name" value="7,8-DIHYDRO-8-OXOGUANINE TRIPHOSPHATASE"/>
    <property type="match status" value="1"/>
</dbReference>
<dbReference type="GO" id="GO:0046872">
    <property type="term" value="F:metal ion binding"/>
    <property type="evidence" value="ECO:0007669"/>
    <property type="project" value="UniProtKB-KW"/>
</dbReference>
<keyword evidence="4 6" id="KW-0378">Hydrolase</keyword>
<dbReference type="EMBL" id="VIWT01000004">
    <property type="protein sequence ID" value="TWF82893.1"/>
    <property type="molecule type" value="Genomic_DNA"/>
</dbReference>